<protein>
    <submittedName>
        <fullName evidence="1">Uncharacterized protein</fullName>
    </submittedName>
</protein>
<dbReference type="RefSeq" id="WP_123637059.1">
    <property type="nucleotide sequence ID" value="NZ_JBHYFO010000021.1"/>
</dbReference>
<evidence type="ECO:0000313" key="2">
    <source>
        <dbReference type="Proteomes" id="UP000273643"/>
    </source>
</evidence>
<dbReference type="Proteomes" id="UP000273643">
    <property type="component" value="Unassembled WGS sequence"/>
</dbReference>
<reference evidence="1 2" key="1">
    <citation type="submission" date="2018-11" db="EMBL/GenBank/DDBJ databases">
        <title>Genomic Encyclopedia of Type Strains, Phase IV (KMG-IV): sequencing the most valuable type-strain genomes for metagenomic binning, comparative biology and taxonomic classification.</title>
        <authorList>
            <person name="Goeker M."/>
        </authorList>
    </citation>
    <scope>NUCLEOTIDE SEQUENCE [LARGE SCALE GENOMIC DNA]</scope>
    <source>
        <strain evidence="1 2">DSM 16974</strain>
    </source>
</reference>
<keyword evidence="2" id="KW-1185">Reference proteome</keyword>
<sequence>MITALLLKRQSREVARLSSAIHHERRVLNALRHEARAGLETHLQGGWAVAGCFSAGFLTGRFGGRMARAVRTLPVMRLARQLWAHLLV</sequence>
<comment type="caution">
    <text evidence="1">The sequence shown here is derived from an EMBL/GenBank/DDBJ whole genome shotgun (WGS) entry which is preliminary data.</text>
</comment>
<proteinExistence type="predicted"/>
<dbReference type="AlphaFoldDB" id="A0A3N1NIV5"/>
<accession>A0A3N1NIV5</accession>
<name>A0A3N1NIV5_9GAMM</name>
<organism evidence="1 2">
    <name type="scientific">Marinimicrobium koreense</name>
    <dbReference type="NCBI Taxonomy" id="306545"/>
    <lineage>
        <taxon>Bacteria</taxon>
        <taxon>Pseudomonadati</taxon>
        <taxon>Pseudomonadota</taxon>
        <taxon>Gammaproteobacteria</taxon>
        <taxon>Cellvibrionales</taxon>
        <taxon>Cellvibrionaceae</taxon>
        <taxon>Marinimicrobium</taxon>
    </lineage>
</organism>
<gene>
    <name evidence="1" type="ORF">EDC38_0342</name>
</gene>
<dbReference type="OrthoDB" id="9951743at2"/>
<dbReference type="EMBL" id="RJUK01000001">
    <property type="protein sequence ID" value="ROQ19754.1"/>
    <property type="molecule type" value="Genomic_DNA"/>
</dbReference>
<evidence type="ECO:0000313" key="1">
    <source>
        <dbReference type="EMBL" id="ROQ19754.1"/>
    </source>
</evidence>